<feature type="region of interest" description="Disordered" evidence="2">
    <location>
        <begin position="428"/>
        <end position="477"/>
    </location>
</feature>
<feature type="region of interest" description="Disordered" evidence="2">
    <location>
        <begin position="346"/>
        <end position="368"/>
    </location>
</feature>
<dbReference type="InterPro" id="IPR048365">
    <property type="entry name" value="TNP-like_RNaseH_N"/>
</dbReference>
<name>A0A9Q1JA15_SYNKA</name>
<gene>
    <name evidence="4" type="ORF">SKAU_G00076460</name>
    <name evidence="5" type="ORF">SKAU_G00076490</name>
</gene>
<dbReference type="Gene3D" id="3.30.420.10">
    <property type="entry name" value="Ribonuclease H-like superfamily/Ribonuclease H"/>
    <property type="match status" value="1"/>
</dbReference>
<evidence type="ECO:0000256" key="1">
    <source>
        <dbReference type="ARBA" id="ARBA00039658"/>
    </source>
</evidence>
<dbReference type="InterPro" id="IPR041588">
    <property type="entry name" value="Integrase_H2C2"/>
</dbReference>
<dbReference type="InterPro" id="IPR050951">
    <property type="entry name" value="Retrovirus_Pol_polyprotein"/>
</dbReference>
<dbReference type="Pfam" id="PF00665">
    <property type="entry name" value="rve"/>
    <property type="match status" value="1"/>
</dbReference>
<feature type="region of interest" description="Disordered" evidence="2">
    <location>
        <begin position="1"/>
        <end position="20"/>
    </location>
</feature>
<dbReference type="EMBL" id="JAINUF010000002">
    <property type="protein sequence ID" value="KAJ8377069.1"/>
    <property type="molecule type" value="Genomic_DNA"/>
</dbReference>
<dbReference type="PROSITE" id="PS50994">
    <property type="entry name" value="INTEGRASE"/>
    <property type="match status" value="1"/>
</dbReference>
<dbReference type="InterPro" id="IPR048366">
    <property type="entry name" value="TNP-like_GBD"/>
</dbReference>
<dbReference type="Pfam" id="PF17921">
    <property type="entry name" value="Integrase_H2C2"/>
    <property type="match status" value="1"/>
</dbReference>
<dbReference type="GO" id="GO:0015074">
    <property type="term" value="P:DNA integration"/>
    <property type="evidence" value="ECO:0007669"/>
    <property type="project" value="InterPro"/>
</dbReference>
<dbReference type="FunFam" id="3.30.420.10:FF:000063">
    <property type="entry name" value="Retrovirus-related Pol polyprotein from transposon 297-like Protein"/>
    <property type="match status" value="1"/>
</dbReference>
<accession>A0A9Q1JA15</accession>
<dbReference type="Pfam" id="PF21789">
    <property type="entry name" value="TNP-like_RNaseH_C"/>
    <property type="match status" value="1"/>
</dbReference>
<dbReference type="Pfam" id="PF21788">
    <property type="entry name" value="TNP-like_GBD"/>
    <property type="match status" value="1"/>
</dbReference>
<evidence type="ECO:0000313" key="5">
    <source>
        <dbReference type="EMBL" id="KAJ8377069.1"/>
    </source>
</evidence>
<feature type="compositionally biased region" description="Pro residues" evidence="2">
    <location>
        <begin position="438"/>
        <end position="449"/>
    </location>
</feature>
<dbReference type="PANTHER" id="PTHR37984:SF5">
    <property type="entry name" value="PROTEIN NYNRIN-LIKE"/>
    <property type="match status" value="1"/>
</dbReference>
<dbReference type="Gene3D" id="1.10.340.70">
    <property type="match status" value="1"/>
</dbReference>
<dbReference type="InterPro" id="IPR036397">
    <property type="entry name" value="RNaseH_sf"/>
</dbReference>
<dbReference type="AlphaFoldDB" id="A0A9Q1JA15"/>
<reference evidence="5" key="1">
    <citation type="journal article" date="2023" name="Science">
        <title>Genome structures resolve the early diversification of teleost fishes.</title>
        <authorList>
            <person name="Parey E."/>
            <person name="Louis A."/>
            <person name="Montfort J."/>
            <person name="Bouchez O."/>
            <person name="Roques C."/>
            <person name="Iampietro C."/>
            <person name="Lluch J."/>
            <person name="Castinel A."/>
            <person name="Donnadieu C."/>
            <person name="Desvignes T."/>
            <person name="Floi Bucao C."/>
            <person name="Jouanno E."/>
            <person name="Wen M."/>
            <person name="Mejri S."/>
            <person name="Dirks R."/>
            <person name="Jansen H."/>
            <person name="Henkel C."/>
            <person name="Chen W.J."/>
            <person name="Zahm M."/>
            <person name="Cabau C."/>
            <person name="Klopp C."/>
            <person name="Thompson A.W."/>
            <person name="Robinson-Rechavi M."/>
            <person name="Braasch I."/>
            <person name="Lecointre G."/>
            <person name="Bobe J."/>
            <person name="Postlethwait J.H."/>
            <person name="Berthelot C."/>
            <person name="Roest Crollius H."/>
            <person name="Guiguen Y."/>
        </authorList>
    </citation>
    <scope>NUCLEOTIDE SEQUENCE</scope>
    <source>
        <strain evidence="5">WJC10195</strain>
    </source>
</reference>
<dbReference type="FunFam" id="1.10.340.70:FF:000003">
    <property type="entry name" value="Protein CBG25708"/>
    <property type="match status" value="1"/>
</dbReference>
<evidence type="ECO:0000313" key="4">
    <source>
        <dbReference type="EMBL" id="KAJ8377066.1"/>
    </source>
</evidence>
<feature type="region of interest" description="Disordered" evidence="2">
    <location>
        <begin position="391"/>
        <end position="411"/>
    </location>
</feature>
<feature type="domain" description="Integrase catalytic" evidence="3">
    <location>
        <begin position="162"/>
        <end position="333"/>
    </location>
</feature>
<feature type="compositionally biased region" description="Basic and acidic residues" evidence="2">
    <location>
        <begin position="351"/>
        <end position="362"/>
    </location>
</feature>
<sequence length="1211" mass="138065">MELPDTLSRAQLPDNTPEAGSIESVSMLNFVSVTDERYAELQECTKEELGLLQQTIQQGWPDDRRDVQTPVQPYWDSRSQLAVSDGIVYKGMRIVVPPIMRKHMLELIHQSHLGIVKSKQRAREVLYWPGMSAEIELMIRNCSKCAEIQNRLPKQSLMPTETPELPFEKVASDLFKFEGKQYVILVDYYSKYIEVSKLKDQRSRTTIEALKNQFSRHGIPATLRTDNGPQYSAEEFKEFCKSYGIVHKTSSPHTPHSNGEAERAVQTIKRLWSKAPDKHLVLLDYRTTPLESITSLSPAQLLMGRRPRNTLPTARALLEPMNYDPLRVKHQLDKTKHAQKFYHDRKRAGRPRTDLRPGEEVRMQPYPGHQRWTPGVIVQQHDAPQSFVVESGGKTFRRNSQHLRTSTAAANRSRHVWCDDELWHERPETTVPKEQQPPAAPPEQYPSPRRPTAQPEVPQRPPQAPESPRTLKRKAEGVQQKLLRCRKKLRIQTQKTRRLKRKVFSLKDITGELQKKLLISTECADLLESINEVPREILTRIQQKRSAKFSEELRQFAITLHFYSPKAYEYVREKFNFALPHTQTIRNWYSSVSADPGFTVASFNALKNHVAEKKKEGKETVCALMIDEIYIHQQVDFGSGQIHGYVDFGTGEIDNTVATQAMVLMVVSINESWKIPFAYFLIASITGKEKANIIRESLCRLHAIGVRVVSLTCDGPSQNFAMVRELGADLNILNMRPYFPHPEDPTLKVHVLLDPCHMLKLLRNAFATAGVLETEDGKQIKWQYIEHLNTLQEKEGLRLGNKLRMAHIQWRKQKMKVHLAAQLFSSSVADALEYCEQELKYPQFRGCAATVQFLRTIDGAFDVLNSRNPLGKGLKAPIKPSTKDRAEAILQRAETCLRGLKVNNGKQLVHMHSTAKKTSIYGFIANGRSALNIYNDLVERPNAPCRYLLTYKLSQDHLELFFAAVRARGGYNNNPNARQFRAAYKRLLVRHQVKTGTGNCLLRDNTDILDSTPAAVNIARRMDVELVEMLLPGDDTIPDLPDVDHLSEYKDAAINYIAGFVVKKLREKVTCMPCSQALTSMEGTHSFLALKDRGGLQKPSKDMVAVCQATERCFQRLLRRNGGKPPQGSGVTLAVVTQVLADCAEKNLFPGLHNHMFDTCVEANHVHILVKMASSWFCKVRLNHLARRATEKFKCKMVRRRLTKLIHFYGE</sequence>
<dbReference type="InterPro" id="IPR012337">
    <property type="entry name" value="RNaseH-like_sf"/>
</dbReference>
<dbReference type="EMBL" id="JAINUF010000002">
    <property type="protein sequence ID" value="KAJ8377066.1"/>
    <property type="molecule type" value="Genomic_DNA"/>
</dbReference>
<dbReference type="GO" id="GO:0003676">
    <property type="term" value="F:nucleic acid binding"/>
    <property type="evidence" value="ECO:0007669"/>
    <property type="project" value="InterPro"/>
</dbReference>
<organism evidence="5 6">
    <name type="scientific">Synaphobranchus kaupii</name>
    <name type="common">Kaup's arrowtooth eel</name>
    <dbReference type="NCBI Taxonomy" id="118154"/>
    <lineage>
        <taxon>Eukaryota</taxon>
        <taxon>Metazoa</taxon>
        <taxon>Chordata</taxon>
        <taxon>Craniata</taxon>
        <taxon>Vertebrata</taxon>
        <taxon>Euteleostomi</taxon>
        <taxon>Actinopterygii</taxon>
        <taxon>Neopterygii</taxon>
        <taxon>Teleostei</taxon>
        <taxon>Anguilliformes</taxon>
        <taxon>Synaphobranchidae</taxon>
        <taxon>Synaphobranchus</taxon>
    </lineage>
</organism>
<comment type="caution">
    <text evidence="5">The sequence shown here is derived from an EMBL/GenBank/DDBJ whole genome shotgun (WGS) entry which is preliminary data.</text>
</comment>
<dbReference type="Proteomes" id="UP001152622">
    <property type="component" value="Chromosome 2"/>
</dbReference>
<keyword evidence="6" id="KW-1185">Reference proteome</keyword>
<evidence type="ECO:0000313" key="6">
    <source>
        <dbReference type="Proteomes" id="UP001152622"/>
    </source>
</evidence>
<evidence type="ECO:0000256" key="2">
    <source>
        <dbReference type="SAM" id="MobiDB-lite"/>
    </source>
</evidence>
<dbReference type="InterPro" id="IPR001584">
    <property type="entry name" value="Integrase_cat-core"/>
</dbReference>
<dbReference type="InterPro" id="IPR048367">
    <property type="entry name" value="TNP-like_RNaseH_C"/>
</dbReference>
<dbReference type="SUPFAM" id="SSF53098">
    <property type="entry name" value="Ribonuclease H-like"/>
    <property type="match status" value="1"/>
</dbReference>
<dbReference type="OrthoDB" id="7312725at2759"/>
<proteinExistence type="predicted"/>
<protein>
    <recommendedName>
        <fullName evidence="1">Gypsy retrotransposon integrase-like protein 1</fullName>
    </recommendedName>
</protein>
<dbReference type="Pfam" id="PF21787">
    <property type="entry name" value="TNP-like_RNaseH_N"/>
    <property type="match status" value="1"/>
</dbReference>
<dbReference type="PANTHER" id="PTHR37984">
    <property type="entry name" value="PROTEIN CBG26694"/>
    <property type="match status" value="1"/>
</dbReference>
<dbReference type="Pfam" id="PF12017">
    <property type="entry name" value="Tnp_P_element"/>
    <property type="match status" value="1"/>
</dbReference>
<evidence type="ECO:0000259" key="3">
    <source>
        <dbReference type="PROSITE" id="PS50994"/>
    </source>
</evidence>
<dbReference type="InterPro" id="IPR021896">
    <property type="entry name" value="THAP9-like_HTH"/>
</dbReference>